<accession>A0A101T4A5</accession>
<dbReference type="EMBL" id="LMWX01000020">
    <property type="protein sequence ID" value="KUN85283.1"/>
    <property type="molecule type" value="Genomic_DNA"/>
</dbReference>
<protein>
    <submittedName>
        <fullName evidence="2">Uncharacterized protein</fullName>
    </submittedName>
</protein>
<evidence type="ECO:0000313" key="3">
    <source>
        <dbReference type="Proteomes" id="UP000053024"/>
    </source>
</evidence>
<sequence>MGVLTDGFGAGALASSPAEKKAAARAIHDHIEPGTRKAGEWADDETGAALKAFGARDGDGWATSGALRKAHGTWGAQVKNLMDRLGAEKDSLRSTNTVLTGADLAVGSELRRTSALDRY</sequence>
<name>A0A101T4A5_9ACTN</name>
<comment type="caution">
    <text evidence="2">The sequence shown here is derived from an EMBL/GenBank/DDBJ whole genome shotgun (WGS) entry which is preliminary data.</text>
</comment>
<proteinExistence type="predicted"/>
<keyword evidence="3" id="KW-1185">Reference proteome</keyword>
<dbReference type="STRING" id="285568.AQJ66_14070"/>
<gene>
    <name evidence="2" type="ORF">AQJ66_14070</name>
</gene>
<dbReference type="Proteomes" id="UP000053024">
    <property type="component" value="Unassembled WGS sequence"/>
</dbReference>
<evidence type="ECO:0000313" key="2">
    <source>
        <dbReference type="EMBL" id="KUN85283.1"/>
    </source>
</evidence>
<reference evidence="2 3" key="1">
    <citation type="submission" date="2015-10" db="EMBL/GenBank/DDBJ databases">
        <title>Draft genome sequence of Streptomyces bungoensis DSM 41781, type strain for the species Streptomyces bungoensis.</title>
        <authorList>
            <person name="Ruckert C."/>
            <person name="Winkler A."/>
            <person name="Kalinowski J."/>
            <person name="Kampfer P."/>
            <person name="Glaeser S."/>
        </authorList>
    </citation>
    <scope>NUCLEOTIDE SEQUENCE [LARGE SCALE GENOMIC DNA]</scope>
    <source>
        <strain evidence="2 3">DSM 41781</strain>
    </source>
</reference>
<evidence type="ECO:0000256" key="1">
    <source>
        <dbReference type="SAM" id="MobiDB-lite"/>
    </source>
</evidence>
<dbReference type="RefSeq" id="WP_061920731.1">
    <property type="nucleotide sequence ID" value="NZ_KQ948855.1"/>
</dbReference>
<organism evidence="2 3">
    <name type="scientific">Streptomyces bungoensis</name>
    <dbReference type="NCBI Taxonomy" id="285568"/>
    <lineage>
        <taxon>Bacteria</taxon>
        <taxon>Bacillati</taxon>
        <taxon>Actinomycetota</taxon>
        <taxon>Actinomycetes</taxon>
        <taxon>Kitasatosporales</taxon>
        <taxon>Streptomycetaceae</taxon>
        <taxon>Streptomyces</taxon>
    </lineage>
</organism>
<dbReference type="AlphaFoldDB" id="A0A101T4A5"/>
<dbReference type="OrthoDB" id="4331735at2"/>
<feature type="region of interest" description="Disordered" evidence="1">
    <location>
        <begin position="1"/>
        <end position="25"/>
    </location>
</feature>